<dbReference type="EMBL" id="FMUB01000007">
    <property type="protein sequence ID" value="SCX23744.1"/>
    <property type="molecule type" value="Genomic_DNA"/>
</dbReference>
<sequence length="515" mass="50509">MTEAKVDTAALKGLAGAMRSVFWYQPEAQAMPPDQLPLAVAAAANLNANAAALQQHQKIAEAEGQRLSEMLDSAATAYDKVDEQYKTALDDPQRHAAVEAITVAPPSTPLPPLPDGPAAPEALDGGGYSNIEQTQALLLSGNEASLRAAAVQWGLAADSAEGARPMHDANDWEGEAADAAHKRLNDYGDWCTDLAAAWRRLAEAATKVADAHVTALTEHTPLYLRYQAAKEALARLLAEGDARSQVQAQHVQAEMTKLQQQSDEVRQDYAGHATFDQVKVRDPGFASRGGGGTGAGGSGGGGSTGGGGGAPGAGGQPMGAPAQFASSGTPQGTDPASAGQSPSGSSGSGAGQSGSGGSPSGKGGAPSGGSAPSGGGLPGGGLPDGGLPDLGLDDPGVSPASTGGGGGSGGGAGGGGGAPALPLQPSVGAETVGPAPGGGARGGGSGAIPASAMGGGMGGGMGGMGHGAGGASPGKEKRRDPNTAPDEDLYTEDRPWTEGVIGARRRRDIPDKDPK</sequence>
<evidence type="ECO:0000313" key="4">
    <source>
        <dbReference type="EMBL" id="SCX23744.1"/>
    </source>
</evidence>
<dbReference type="InterPro" id="IPR038332">
    <property type="entry name" value="PPE_sf"/>
</dbReference>
<dbReference type="RefSeq" id="WP_170847302.1">
    <property type="nucleotide sequence ID" value="NZ_FMUB01000007.1"/>
</dbReference>
<dbReference type="STRING" id="1502745.SAMN02799620_03509"/>
<dbReference type="Pfam" id="PF21856">
    <property type="entry name" value="EspB_PPE"/>
    <property type="match status" value="1"/>
</dbReference>
<gene>
    <name evidence="4" type="ORF">SAMN02799620_03509</name>
</gene>
<dbReference type="Proteomes" id="UP000199707">
    <property type="component" value="Unassembled WGS sequence"/>
</dbReference>
<feature type="domain" description="ESX-1 secretion-associated protein EspB PE" evidence="2">
    <location>
        <begin position="11"/>
        <end position="85"/>
    </location>
</feature>
<dbReference type="InterPro" id="IPR041275">
    <property type="entry name" value="EspB_PE"/>
</dbReference>
<feature type="compositionally biased region" description="Low complexity" evidence="1">
    <location>
        <begin position="385"/>
        <end position="401"/>
    </location>
</feature>
<feature type="region of interest" description="Disordered" evidence="1">
    <location>
        <begin position="273"/>
        <end position="515"/>
    </location>
</feature>
<dbReference type="InterPro" id="IPR054056">
    <property type="entry name" value="EspB_PPE"/>
</dbReference>
<feature type="compositionally biased region" description="Gly residues" evidence="1">
    <location>
        <begin position="435"/>
        <end position="446"/>
    </location>
</feature>
<reference evidence="5" key="1">
    <citation type="submission" date="2016-10" db="EMBL/GenBank/DDBJ databases">
        <authorList>
            <person name="Varghese N."/>
            <person name="Submissions S."/>
        </authorList>
    </citation>
    <scope>NUCLEOTIDE SEQUENCE [LARGE SCALE GENOMIC DNA]</scope>
    <source>
        <strain evidence="5">UNC267MFSha1.1M11</strain>
    </source>
</reference>
<evidence type="ECO:0000259" key="2">
    <source>
        <dbReference type="Pfam" id="PF18625"/>
    </source>
</evidence>
<evidence type="ECO:0000256" key="1">
    <source>
        <dbReference type="SAM" id="MobiDB-lite"/>
    </source>
</evidence>
<evidence type="ECO:0000259" key="3">
    <source>
        <dbReference type="Pfam" id="PF21856"/>
    </source>
</evidence>
<evidence type="ECO:0000313" key="5">
    <source>
        <dbReference type="Proteomes" id="UP000199707"/>
    </source>
</evidence>
<name>A0A1G4WJP0_9MYCO</name>
<dbReference type="AlphaFoldDB" id="A0A1G4WJP0"/>
<accession>A0A1G4WJP0</accession>
<feature type="domain" description="ESX-1 secretion-associated protein EspB PPE" evidence="3">
    <location>
        <begin position="140"/>
        <end position="284"/>
    </location>
</feature>
<feature type="compositionally biased region" description="Gly residues" evidence="1">
    <location>
        <begin position="346"/>
        <end position="384"/>
    </location>
</feature>
<organism evidence="4 5">
    <name type="scientific">Mycolicibacterium fluoranthenivorans</name>
    <dbReference type="NCBI Taxonomy" id="258505"/>
    <lineage>
        <taxon>Bacteria</taxon>
        <taxon>Bacillati</taxon>
        <taxon>Actinomycetota</taxon>
        <taxon>Actinomycetes</taxon>
        <taxon>Mycobacteriales</taxon>
        <taxon>Mycobacteriaceae</taxon>
        <taxon>Mycolicibacterium</taxon>
    </lineage>
</organism>
<feature type="compositionally biased region" description="Gly residues" evidence="1">
    <location>
        <begin position="287"/>
        <end position="317"/>
    </location>
</feature>
<feature type="compositionally biased region" description="Gly residues" evidence="1">
    <location>
        <begin position="402"/>
        <end position="418"/>
    </location>
</feature>
<feature type="compositionally biased region" description="Gly residues" evidence="1">
    <location>
        <begin position="453"/>
        <end position="472"/>
    </location>
</feature>
<protein>
    <submittedName>
        <fullName evidence="4">Uncharacterized protein</fullName>
    </submittedName>
</protein>
<feature type="compositionally biased region" description="Low complexity" evidence="1">
    <location>
        <begin position="334"/>
        <end position="345"/>
    </location>
</feature>
<proteinExistence type="predicted"/>
<dbReference type="Pfam" id="PF18625">
    <property type="entry name" value="EspB_PE"/>
    <property type="match status" value="1"/>
</dbReference>
<dbReference type="Gene3D" id="1.20.1260.20">
    <property type="entry name" value="PPE superfamily"/>
    <property type="match status" value="1"/>
</dbReference>